<accession>D8MBJ0</accession>
<dbReference type="RefSeq" id="XP_012899477.1">
    <property type="nucleotide sequence ID" value="XM_013044023.1"/>
</dbReference>
<reference evidence="2" key="1">
    <citation type="submission" date="2010-02" db="EMBL/GenBank/DDBJ databases">
        <title>Sequencing and annotation of the Blastocystis hominis genome.</title>
        <authorList>
            <person name="Wincker P."/>
        </authorList>
    </citation>
    <scope>NUCLEOTIDE SEQUENCE</scope>
    <source>
        <strain evidence="2">Singapore isolate B</strain>
    </source>
</reference>
<name>D8MBJ0_BLAHO</name>
<organism evidence="2">
    <name type="scientific">Blastocystis hominis</name>
    <dbReference type="NCBI Taxonomy" id="12968"/>
    <lineage>
        <taxon>Eukaryota</taxon>
        <taxon>Sar</taxon>
        <taxon>Stramenopiles</taxon>
        <taxon>Bigyra</taxon>
        <taxon>Opalozoa</taxon>
        <taxon>Opalinata</taxon>
        <taxon>Blastocystidae</taxon>
        <taxon>Blastocystis</taxon>
    </lineage>
</organism>
<evidence type="ECO:0000313" key="3">
    <source>
        <dbReference type="Proteomes" id="UP000008312"/>
    </source>
</evidence>
<evidence type="ECO:0000313" key="2">
    <source>
        <dbReference type="EMBL" id="CBK25429.2"/>
    </source>
</evidence>
<sequence>MDEINRGASYPSIVSLFSPIFAHFESNSMVYPLLCSAAPPIYDSILTNALSNDAIPRLGRCGFPRGSSVENARRLIDRNLLDTLAVALSKPPSERSSVYLLRIVCLLCEFDVSLQAILNDATFCSLMQNYIMKIKEQSKELRELSEALLGLLMRHTSGDAQLEVLDPAKFSFGEPPKESIILV</sequence>
<protein>
    <submittedName>
        <fullName evidence="2">Uncharacterized protein</fullName>
    </submittedName>
</protein>
<feature type="coiled-coil region" evidence="1">
    <location>
        <begin position="127"/>
        <end position="154"/>
    </location>
</feature>
<keyword evidence="1" id="KW-0175">Coiled coil</keyword>
<dbReference type="AlphaFoldDB" id="D8MBJ0"/>
<dbReference type="EMBL" id="FN668691">
    <property type="protein sequence ID" value="CBK25429.2"/>
    <property type="molecule type" value="Genomic_DNA"/>
</dbReference>
<evidence type="ECO:0000256" key="1">
    <source>
        <dbReference type="SAM" id="Coils"/>
    </source>
</evidence>
<gene>
    <name evidence="2" type="ORF">GSBLH_T00005030001</name>
</gene>
<dbReference type="InParanoid" id="D8MBJ0"/>
<proteinExistence type="predicted"/>
<dbReference type="Proteomes" id="UP000008312">
    <property type="component" value="Unassembled WGS sequence"/>
</dbReference>
<keyword evidence="3" id="KW-1185">Reference proteome</keyword>
<dbReference type="GeneID" id="24922013"/>